<reference evidence="4 5" key="1">
    <citation type="submission" date="2018-03" db="EMBL/GenBank/DDBJ databases">
        <title>The ancient ancestry and fast evolution of plastids.</title>
        <authorList>
            <person name="Moore K.R."/>
            <person name="Magnabosco C."/>
            <person name="Momper L."/>
            <person name="Gold D.A."/>
            <person name="Bosak T."/>
            <person name="Fournier G.P."/>
        </authorList>
    </citation>
    <scope>NUCLEOTIDE SEQUENCE [LARGE SCALE GENOMIC DNA]</scope>
    <source>
        <strain evidence="4 5">CCALA 037</strain>
    </source>
</reference>
<dbReference type="InterPro" id="IPR050565">
    <property type="entry name" value="LYPA1-2/EST-like"/>
</dbReference>
<dbReference type="Gene3D" id="3.40.50.1820">
    <property type="entry name" value="alpha/beta hydrolase"/>
    <property type="match status" value="1"/>
</dbReference>
<evidence type="ECO:0000259" key="3">
    <source>
        <dbReference type="Pfam" id="PF02230"/>
    </source>
</evidence>
<evidence type="ECO:0000313" key="4">
    <source>
        <dbReference type="EMBL" id="PSB53907.1"/>
    </source>
</evidence>
<dbReference type="AlphaFoldDB" id="A0A2T1G9H2"/>
<protein>
    <submittedName>
        <fullName evidence="4">Serine esterase</fullName>
    </submittedName>
</protein>
<dbReference type="SUPFAM" id="SSF53474">
    <property type="entry name" value="alpha/beta-Hydrolases"/>
    <property type="match status" value="1"/>
</dbReference>
<dbReference type="InterPro" id="IPR003140">
    <property type="entry name" value="PLipase/COase/thioEstase"/>
</dbReference>
<comment type="caution">
    <text evidence="4">The sequence shown here is derived from an EMBL/GenBank/DDBJ whole genome shotgun (WGS) entry which is preliminary data.</text>
</comment>
<dbReference type="InterPro" id="IPR029058">
    <property type="entry name" value="AB_hydrolase_fold"/>
</dbReference>
<dbReference type="GO" id="GO:0016787">
    <property type="term" value="F:hydrolase activity"/>
    <property type="evidence" value="ECO:0007669"/>
    <property type="project" value="UniProtKB-KW"/>
</dbReference>
<name>A0A2T1G9H2_9CYAN</name>
<dbReference type="PANTHER" id="PTHR10655">
    <property type="entry name" value="LYSOPHOSPHOLIPASE-RELATED"/>
    <property type="match status" value="1"/>
</dbReference>
<dbReference type="EMBL" id="PVWO01000288">
    <property type="protein sequence ID" value="PSB53907.1"/>
    <property type="molecule type" value="Genomic_DNA"/>
</dbReference>
<proteinExistence type="inferred from homology"/>
<dbReference type="RefSeq" id="WP_106308452.1">
    <property type="nucleotide sequence ID" value="NZ_PVWO01000288.1"/>
</dbReference>
<evidence type="ECO:0000256" key="1">
    <source>
        <dbReference type="ARBA" id="ARBA00006499"/>
    </source>
</evidence>
<dbReference type="OrthoDB" id="9801763at2"/>
<evidence type="ECO:0000313" key="5">
    <source>
        <dbReference type="Proteomes" id="UP000238937"/>
    </source>
</evidence>
<keyword evidence="5" id="KW-1185">Reference proteome</keyword>
<dbReference type="PANTHER" id="PTHR10655:SF17">
    <property type="entry name" value="LYSOPHOSPHOLIPASE-LIKE PROTEIN 1"/>
    <property type="match status" value="1"/>
</dbReference>
<organism evidence="4 5">
    <name type="scientific">Chamaesiphon polymorphus CCALA 037</name>
    <dbReference type="NCBI Taxonomy" id="2107692"/>
    <lineage>
        <taxon>Bacteria</taxon>
        <taxon>Bacillati</taxon>
        <taxon>Cyanobacteriota</taxon>
        <taxon>Cyanophyceae</taxon>
        <taxon>Gomontiellales</taxon>
        <taxon>Chamaesiphonaceae</taxon>
        <taxon>Chamaesiphon</taxon>
    </lineage>
</organism>
<dbReference type="Proteomes" id="UP000238937">
    <property type="component" value="Unassembled WGS sequence"/>
</dbReference>
<accession>A0A2T1G9H2</accession>
<keyword evidence="2" id="KW-0378">Hydrolase</keyword>
<gene>
    <name evidence="4" type="ORF">C7B77_19210</name>
</gene>
<feature type="domain" description="Phospholipase/carboxylesterase/thioesterase" evidence="3">
    <location>
        <begin position="14"/>
        <end position="210"/>
    </location>
</feature>
<dbReference type="Pfam" id="PF02230">
    <property type="entry name" value="Abhydrolase_2"/>
    <property type="match status" value="1"/>
</dbReference>
<evidence type="ECO:0000256" key="2">
    <source>
        <dbReference type="ARBA" id="ARBA00022801"/>
    </source>
</evidence>
<sequence>MTQIEANNPLDIIFVPARTDAPIGTIVVLHGWGANHDDLGELVPYFKLPEYQFLFPNGIFDHEYSDEGKMWYSFTGAGQLNDRSITQLATSREVLTTWIESLPDSTGIPLDRTWIAGFSQGGAMTLDIGLDLPVAGLIVLSGYLHQNRSQPLAAPPVLIVHGRQDDVVPISAARQGREVLTHWGVNVRYQEFDMGHSIVPEVLDVVRNFVTDRSNL</sequence>
<comment type="similarity">
    <text evidence="1">Belongs to the AB hydrolase superfamily. AB hydrolase 2 family.</text>
</comment>